<feature type="region of interest" description="Disordered" evidence="1">
    <location>
        <begin position="25"/>
        <end position="80"/>
    </location>
</feature>
<protein>
    <recommendedName>
        <fullName evidence="4">Alanine acetyltransferase</fullName>
    </recommendedName>
</protein>
<dbReference type="RefSeq" id="WP_105934509.1">
    <property type="nucleotide sequence ID" value="NZ_PVNP01000089.1"/>
</dbReference>
<evidence type="ECO:0000313" key="3">
    <source>
        <dbReference type="Proteomes" id="UP000238949"/>
    </source>
</evidence>
<name>A0A2S9VBE8_9ALTE</name>
<keyword evidence="3" id="KW-1185">Reference proteome</keyword>
<sequence>MAFALTDYQIAALQEMQIPVWQPQGKLAEPAGEAPDITEKVKSEPVSQDTARSHLQRIKDSVSAKPAPSQTAKKADEPVAPQLAPAALKEIQAKQAPQFFADLLIAVQGLAMETVPPVRVGAPISVSQAAITLPVAPDKLTYQHKKQLWQALCALN</sequence>
<reference evidence="3" key="1">
    <citation type="journal article" date="2020" name="Int. J. Syst. Evol. Microbiol.">
        <title>Alteromonas alba sp. nov., a marine bacterium isolated from the seawater of the West Pacific Ocean.</title>
        <authorList>
            <person name="Sun C."/>
            <person name="Wu Y.-H."/>
            <person name="Xamxidin M."/>
            <person name="Cheng H."/>
            <person name="Xu X.-W."/>
        </authorList>
    </citation>
    <scope>NUCLEOTIDE SEQUENCE [LARGE SCALE GENOMIC DNA]</scope>
    <source>
        <strain evidence="3">190</strain>
    </source>
</reference>
<dbReference type="Proteomes" id="UP000238949">
    <property type="component" value="Unassembled WGS sequence"/>
</dbReference>
<gene>
    <name evidence="2" type="ORF">C6Y40_10190</name>
</gene>
<dbReference type="AlphaFoldDB" id="A0A2S9VBE8"/>
<evidence type="ECO:0000256" key="1">
    <source>
        <dbReference type="SAM" id="MobiDB-lite"/>
    </source>
</evidence>
<dbReference type="EMBL" id="PVNP01000089">
    <property type="protein sequence ID" value="PRO73763.1"/>
    <property type="molecule type" value="Genomic_DNA"/>
</dbReference>
<proteinExistence type="predicted"/>
<accession>A0A2S9VBE8</accession>
<organism evidence="2 3">
    <name type="scientific">Alteromonas alba</name>
    <dbReference type="NCBI Taxonomy" id="2079529"/>
    <lineage>
        <taxon>Bacteria</taxon>
        <taxon>Pseudomonadati</taxon>
        <taxon>Pseudomonadota</taxon>
        <taxon>Gammaproteobacteria</taxon>
        <taxon>Alteromonadales</taxon>
        <taxon>Alteromonadaceae</taxon>
        <taxon>Alteromonas/Salinimonas group</taxon>
        <taxon>Alteromonas</taxon>
    </lineage>
</organism>
<dbReference type="OrthoDB" id="6336681at2"/>
<comment type="caution">
    <text evidence="2">The sequence shown here is derived from an EMBL/GenBank/DDBJ whole genome shotgun (WGS) entry which is preliminary data.</text>
</comment>
<evidence type="ECO:0008006" key="4">
    <source>
        <dbReference type="Google" id="ProtNLM"/>
    </source>
</evidence>
<evidence type="ECO:0000313" key="2">
    <source>
        <dbReference type="EMBL" id="PRO73763.1"/>
    </source>
</evidence>